<comment type="caution">
    <text evidence="1">The sequence shown here is derived from an EMBL/GenBank/DDBJ whole genome shotgun (WGS) entry which is preliminary data.</text>
</comment>
<accession>A0A420HUW2</accession>
<sequence length="62" mass="6694">MSSATSRGRQQQQQQQQTITIRAFPSFVSAEVSSKPSLAEAIPALSGIPDLLVEFIPPLPNK</sequence>
<dbReference type="AlphaFoldDB" id="A0A420HUW2"/>
<protein>
    <submittedName>
        <fullName evidence="1">Uncharacterized protein</fullName>
    </submittedName>
</protein>
<organism evidence="1 2">
    <name type="scientific">Erysiphe neolycopersici</name>
    <dbReference type="NCBI Taxonomy" id="212602"/>
    <lineage>
        <taxon>Eukaryota</taxon>
        <taxon>Fungi</taxon>
        <taxon>Dikarya</taxon>
        <taxon>Ascomycota</taxon>
        <taxon>Pezizomycotina</taxon>
        <taxon>Leotiomycetes</taxon>
        <taxon>Erysiphales</taxon>
        <taxon>Erysiphaceae</taxon>
        <taxon>Erysiphe</taxon>
    </lineage>
</organism>
<dbReference type="Proteomes" id="UP000286134">
    <property type="component" value="Unassembled WGS sequence"/>
</dbReference>
<gene>
    <name evidence="1" type="ORF">OnM2_044086</name>
</gene>
<evidence type="ECO:0000313" key="2">
    <source>
        <dbReference type="Proteomes" id="UP000286134"/>
    </source>
</evidence>
<reference evidence="1 2" key="1">
    <citation type="journal article" date="2018" name="BMC Genomics">
        <title>Comparative genome analyses reveal sequence features reflecting distinct modes of host-adaptation between dicot and monocot powdery mildew.</title>
        <authorList>
            <person name="Wu Y."/>
            <person name="Ma X."/>
            <person name="Pan Z."/>
            <person name="Kale S.D."/>
            <person name="Song Y."/>
            <person name="King H."/>
            <person name="Zhang Q."/>
            <person name="Presley C."/>
            <person name="Deng X."/>
            <person name="Wei C.I."/>
            <person name="Xiao S."/>
        </authorList>
    </citation>
    <scope>NUCLEOTIDE SEQUENCE [LARGE SCALE GENOMIC DNA]</scope>
    <source>
        <strain evidence="1">UMSG2</strain>
    </source>
</reference>
<keyword evidence="2" id="KW-1185">Reference proteome</keyword>
<proteinExistence type="predicted"/>
<evidence type="ECO:0000313" key="1">
    <source>
        <dbReference type="EMBL" id="RKF61206.1"/>
    </source>
</evidence>
<dbReference type="EMBL" id="MCFK01004428">
    <property type="protein sequence ID" value="RKF61206.1"/>
    <property type="molecule type" value="Genomic_DNA"/>
</dbReference>
<name>A0A420HUW2_9PEZI</name>